<dbReference type="Proteomes" id="UP000285326">
    <property type="component" value="Unassembled WGS sequence"/>
</dbReference>
<dbReference type="AlphaFoldDB" id="A0A420ITU7"/>
<proteinExistence type="predicted"/>
<protein>
    <submittedName>
        <fullName evidence="2">Uncharacterized protein</fullName>
    </submittedName>
</protein>
<feature type="compositionally biased region" description="Polar residues" evidence="1">
    <location>
        <begin position="7"/>
        <end position="23"/>
    </location>
</feature>
<comment type="caution">
    <text evidence="2">The sequence shown here is derived from an EMBL/GenBank/DDBJ whole genome shotgun (WGS) entry which is preliminary data.</text>
</comment>
<accession>A0A420ITU7</accession>
<evidence type="ECO:0000256" key="1">
    <source>
        <dbReference type="SAM" id="MobiDB-lite"/>
    </source>
</evidence>
<organism evidence="2 3">
    <name type="scientific">Golovinomyces cichoracearum</name>
    <dbReference type="NCBI Taxonomy" id="62708"/>
    <lineage>
        <taxon>Eukaryota</taxon>
        <taxon>Fungi</taxon>
        <taxon>Dikarya</taxon>
        <taxon>Ascomycota</taxon>
        <taxon>Pezizomycotina</taxon>
        <taxon>Leotiomycetes</taxon>
        <taxon>Erysiphales</taxon>
        <taxon>Erysiphaceae</taxon>
        <taxon>Golovinomyces</taxon>
    </lineage>
</organism>
<evidence type="ECO:0000313" key="2">
    <source>
        <dbReference type="EMBL" id="RKF77958.1"/>
    </source>
</evidence>
<reference evidence="2 3" key="1">
    <citation type="journal article" date="2018" name="BMC Genomics">
        <title>Comparative genome analyses reveal sequence features reflecting distinct modes of host-adaptation between dicot and monocot powdery mildew.</title>
        <authorList>
            <person name="Wu Y."/>
            <person name="Ma X."/>
            <person name="Pan Z."/>
            <person name="Kale S.D."/>
            <person name="Song Y."/>
            <person name="King H."/>
            <person name="Zhang Q."/>
            <person name="Presley C."/>
            <person name="Deng X."/>
            <person name="Wei C.I."/>
            <person name="Xiao S."/>
        </authorList>
    </citation>
    <scope>NUCLEOTIDE SEQUENCE [LARGE SCALE GENOMIC DNA]</scope>
    <source>
        <strain evidence="2">UMSG1</strain>
    </source>
</reference>
<dbReference type="EMBL" id="MCBS01021537">
    <property type="protein sequence ID" value="RKF77958.1"/>
    <property type="molecule type" value="Genomic_DNA"/>
</dbReference>
<feature type="region of interest" description="Disordered" evidence="1">
    <location>
        <begin position="1"/>
        <end position="30"/>
    </location>
</feature>
<name>A0A420ITU7_9PEZI</name>
<sequence>MKWKLKAQSQKLPDTSIDVNNPNEKSRGKTQARFLEKWQMKIEYQEIAPLISQINAASSFNTAAQAQTVPTLTPVTLPPNNHVNPAIYRKPRKFQPWNGEKRFFSGFIWEVEDCIEIDRELMGPNRVAWFDIDSSLLVNAKQKHLKRTFGNKKEKEDIQEVLANLKQKGTQNFSDFSPKFDEALAGSGGEEWTEDSKLF</sequence>
<evidence type="ECO:0000313" key="3">
    <source>
        <dbReference type="Proteomes" id="UP000285326"/>
    </source>
</evidence>
<gene>
    <name evidence="2" type="ORF">GcM1_215047</name>
</gene>